<dbReference type="AlphaFoldDB" id="A0A974HHP0"/>
<accession>A0A974HHP0</accession>
<dbReference type="EMBL" id="CM004475">
    <property type="protein sequence ID" value="OCT78243.1"/>
    <property type="molecule type" value="Genomic_DNA"/>
</dbReference>
<organism evidence="1 2">
    <name type="scientific">Xenopus laevis</name>
    <name type="common">African clawed frog</name>
    <dbReference type="NCBI Taxonomy" id="8355"/>
    <lineage>
        <taxon>Eukaryota</taxon>
        <taxon>Metazoa</taxon>
        <taxon>Chordata</taxon>
        <taxon>Craniata</taxon>
        <taxon>Vertebrata</taxon>
        <taxon>Euteleostomi</taxon>
        <taxon>Amphibia</taxon>
        <taxon>Batrachia</taxon>
        <taxon>Anura</taxon>
        <taxon>Pipoidea</taxon>
        <taxon>Pipidae</taxon>
        <taxon>Xenopodinae</taxon>
        <taxon>Xenopus</taxon>
        <taxon>Xenopus</taxon>
    </lineage>
</organism>
<dbReference type="Proteomes" id="UP000694892">
    <property type="component" value="Chromosome 5S"/>
</dbReference>
<protein>
    <submittedName>
        <fullName evidence="1">Uncharacterized protein</fullName>
    </submittedName>
</protein>
<proteinExistence type="predicted"/>
<reference evidence="2" key="1">
    <citation type="journal article" date="2016" name="Nature">
        <title>Genome evolution in the allotetraploid frog Xenopus laevis.</title>
        <authorList>
            <person name="Session A.M."/>
            <person name="Uno Y."/>
            <person name="Kwon T."/>
            <person name="Chapman J.A."/>
            <person name="Toyoda A."/>
            <person name="Takahashi S."/>
            <person name="Fukui A."/>
            <person name="Hikosaka A."/>
            <person name="Suzuki A."/>
            <person name="Kondo M."/>
            <person name="van Heeringen S.J."/>
            <person name="Quigley I."/>
            <person name="Heinz S."/>
            <person name="Ogino H."/>
            <person name="Ochi H."/>
            <person name="Hellsten U."/>
            <person name="Lyons J.B."/>
            <person name="Simakov O."/>
            <person name="Putnam N."/>
            <person name="Stites J."/>
            <person name="Kuroki Y."/>
            <person name="Tanaka T."/>
            <person name="Michiue T."/>
            <person name="Watanabe M."/>
            <person name="Bogdanovic O."/>
            <person name="Lister R."/>
            <person name="Georgiou G."/>
            <person name="Paranjpe S.S."/>
            <person name="van Kruijsbergen I."/>
            <person name="Shu S."/>
            <person name="Carlson J."/>
            <person name="Kinoshita T."/>
            <person name="Ohta Y."/>
            <person name="Mawaribuchi S."/>
            <person name="Jenkins J."/>
            <person name="Grimwood J."/>
            <person name="Schmutz J."/>
            <person name="Mitros T."/>
            <person name="Mozaffari S.V."/>
            <person name="Suzuki Y."/>
            <person name="Haramoto Y."/>
            <person name="Yamamoto T.S."/>
            <person name="Takagi C."/>
            <person name="Heald R."/>
            <person name="Miller K."/>
            <person name="Haudenschild C."/>
            <person name="Kitzman J."/>
            <person name="Nakayama T."/>
            <person name="Izutsu Y."/>
            <person name="Robert J."/>
            <person name="Fortriede J."/>
            <person name="Burns K."/>
            <person name="Lotay V."/>
            <person name="Karimi K."/>
            <person name="Yasuoka Y."/>
            <person name="Dichmann D.S."/>
            <person name="Flajnik M.F."/>
            <person name="Houston D.W."/>
            <person name="Shendure J."/>
            <person name="DuPasquier L."/>
            <person name="Vize P.D."/>
            <person name="Zorn A.M."/>
            <person name="Ito M."/>
            <person name="Marcotte E.M."/>
            <person name="Wallingford J.B."/>
            <person name="Ito Y."/>
            <person name="Asashima M."/>
            <person name="Ueno N."/>
            <person name="Matsuda Y."/>
            <person name="Veenstra G.J."/>
            <person name="Fujiyama A."/>
            <person name="Harland R.M."/>
            <person name="Taira M."/>
            <person name="Rokhsar D.S."/>
        </authorList>
    </citation>
    <scope>NUCLEOTIDE SEQUENCE [LARGE SCALE GENOMIC DNA]</scope>
    <source>
        <strain evidence="2">J</strain>
    </source>
</reference>
<sequence length="118" mass="13215">MFHNKGLNVHAHVLATQLDVGSAVTSMKCRIESESICLPRLYDTGAWKGSITDQLLIRTGCCLEIQEDIPLDKVVDKAPRQKRVSESIFSNFHYSSREGSICKKNSISSINNNHLQKL</sequence>
<evidence type="ECO:0000313" key="1">
    <source>
        <dbReference type="EMBL" id="OCT78243.1"/>
    </source>
</evidence>
<evidence type="ECO:0000313" key="2">
    <source>
        <dbReference type="Proteomes" id="UP000694892"/>
    </source>
</evidence>
<name>A0A974HHP0_XENLA</name>
<gene>
    <name evidence="1" type="ORF">XELAEV_18029351mg</name>
</gene>